<name>A0A1G9L1J1_9ACTN</name>
<dbReference type="InterPro" id="IPR021454">
    <property type="entry name" value="DUF3105"/>
</dbReference>
<dbReference type="Proteomes" id="UP000198680">
    <property type="component" value="Unassembled WGS sequence"/>
</dbReference>
<reference evidence="4" key="1">
    <citation type="submission" date="2016-10" db="EMBL/GenBank/DDBJ databases">
        <authorList>
            <person name="Varghese N."/>
            <person name="Submissions S."/>
        </authorList>
    </citation>
    <scope>NUCLEOTIDE SEQUENCE [LARGE SCALE GENOMIC DNA]</scope>
    <source>
        <strain evidence="4">DSM 45419</strain>
    </source>
</reference>
<dbReference type="AlphaFoldDB" id="A0A1G9L1J1"/>
<keyword evidence="2" id="KW-1133">Transmembrane helix</keyword>
<keyword evidence="2" id="KW-0812">Transmembrane</keyword>
<organism evidence="3 4">
    <name type="scientific">Geodermatophilus siccatus</name>
    <dbReference type="NCBI Taxonomy" id="1137991"/>
    <lineage>
        <taxon>Bacteria</taxon>
        <taxon>Bacillati</taxon>
        <taxon>Actinomycetota</taxon>
        <taxon>Actinomycetes</taxon>
        <taxon>Geodermatophilales</taxon>
        <taxon>Geodermatophilaceae</taxon>
        <taxon>Geodermatophilus</taxon>
    </lineage>
</organism>
<gene>
    <name evidence="3" type="ORF">SAMN05660642_00219</name>
</gene>
<dbReference type="OrthoDB" id="164831at2"/>
<keyword evidence="4" id="KW-1185">Reference proteome</keyword>
<feature type="region of interest" description="Disordered" evidence="1">
    <location>
        <begin position="1"/>
        <end position="35"/>
    </location>
</feature>
<evidence type="ECO:0000256" key="1">
    <source>
        <dbReference type="SAM" id="MobiDB-lite"/>
    </source>
</evidence>
<sequence length="259" mass="27457">MAKDRKPEPHRTRGGADRAGAAGGRGGRTRPPVTNVVAPQRPWGLIAAAVAVLVFAAAVLTYAVLQVNEAEEGRVDSADEIQGLQTFDYAAGQQHVTTPVTYEQSPPVGGPHDGEWADCTGTVYDVPIRLENAVHSLEHGAVWITYDPGVVSGDALQTLTDLTSESGRMLSPNPGQDSPVSLQSWNHQLKVDSADDPRVQQFADFFTYNQEFYPEPGASCENPQFISDPLTVEDSSRGAASTTTDSPTTPTAGAETGAP</sequence>
<feature type="compositionally biased region" description="Basic and acidic residues" evidence="1">
    <location>
        <begin position="1"/>
        <end position="16"/>
    </location>
</feature>
<feature type="compositionally biased region" description="Low complexity" evidence="1">
    <location>
        <begin position="238"/>
        <end position="259"/>
    </location>
</feature>
<dbReference type="EMBL" id="FNHE01000001">
    <property type="protein sequence ID" value="SDL55633.1"/>
    <property type="molecule type" value="Genomic_DNA"/>
</dbReference>
<feature type="transmembrane region" description="Helical" evidence="2">
    <location>
        <begin position="43"/>
        <end position="65"/>
    </location>
</feature>
<evidence type="ECO:0000313" key="4">
    <source>
        <dbReference type="Proteomes" id="UP000198680"/>
    </source>
</evidence>
<evidence type="ECO:0000313" key="3">
    <source>
        <dbReference type="EMBL" id="SDL55633.1"/>
    </source>
</evidence>
<evidence type="ECO:0000256" key="2">
    <source>
        <dbReference type="SAM" id="Phobius"/>
    </source>
</evidence>
<dbReference type="Pfam" id="PF11303">
    <property type="entry name" value="DUF3105"/>
    <property type="match status" value="1"/>
</dbReference>
<dbReference type="STRING" id="1137991.SAMN05660642_00219"/>
<proteinExistence type="predicted"/>
<evidence type="ECO:0008006" key="5">
    <source>
        <dbReference type="Google" id="ProtNLM"/>
    </source>
</evidence>
<protein>
    <recommendedName>
        <fullName evidence="5">DUF3105 domain-containing protein</fullName>
    </recommendedName>
</protein>
<accession>A0A1G9L1J1</accession>
<keyword evidence="2" id="KW-0472">Membrane</keyword>
<feature type="region of interest" description="Disordered" evidence="1">
    <location>
        <begin position="217"/>
        <end position="259"/>
    </location>
</feature>